<comment type="caution">
    <text evidence="1">The sequence shown here is derived from an EMBL/GenBank/DDBJ whole genome shotgun (WGS) entry which is preliminary data.</text>
</comment>
<sequence length="567" mass="63853">MLPRLWDEALRIGGEAYDLDTAIVRRTPRRATLNAQFLEKTWEVPTWLEDEHGILSLSQPPVSYTTEVPRSGWERWALDTLRTDEGRRTVHPGYLGIAHWNDDGMELWNDYFGFARAFVVHNEHFVAVGNHIGMLAMFADQPIEADDYGADVFAQLGFWPEENSPFTGIRRLSAAEVIAVGTHDEVSIRRYTQLEETFGHRDSIPDIEAAARSLATSTSNIGEIASRRPRVDLSGGQDSRLTAAAWIAGGHPGLVHTLGNLQGEADIASELMDVLAAERPLEDRGLSHQIVHSDPKRNARFSLEERLEAGMRQWDGDFAHINLKAPIKRPPRVSAFAVGGGNGEVMHPLYYSTPHILKKVREFPHPLWRVPQALPPRWNTDRAIAHTDLYISRQVEEMQSIGQHDASSLNVFQMMGKFRRWPSSQLVGSAFVLLLNPVFVRSAIDLTPEQRVEKTMQRALTEELVPRWSGIPYFKGGVSDFKKSEIVQANRIWNTSPGSMERLLHERSNWKGAFDETKMLELEQVVHSGEAATVQESTLNKAFIVDAIPDHASFLETARRRTWSGIA</sequence>
<organism evidence="1 2">
    <name type="scientific">Brachybacterium paraconglomeratum</name>
    <dbReference type="NCBI Taxonomy" id="173362"/>
    <lineage>
        <taxon>Bacteria</taxon>
        <taxon>Bacillati</taxon>
        <taxon>Actinomycetota</taxon>
        <taxon>Actinomycetes</taxon>
        <taxon>Micrococcales</taxon>
        <taxon>Dermabacteraceae</taxon>
        <taxon>Brachybacterium</taxon>
    </lineage>
</organism>
<name>A0A3R8SDI3_9MICO</name>
<dbReference type="SUPFAM" id="SSF56235">
    <property type="entry name" value="N-terminal nucleophile aminohydrolases (Ntn hydrolases)"/>
    <property type="match status" value="1"/>
</dbReference>
<keyword evidence="2" id="KW-1185">Reference proteome</keyword>
<dbReference type="EMBL" id="QOCI01000007">
    <property type="protein sequence ID" value="RRR18449.1"/>
    <property type="molecule type" value="Genomic_DNA"/>
</dbReference>
<gene>
    <name evidence="1" type="ORF">DS079_09595</name>
</gene>
<accession>A0A3R8SDI3</accession>
<evidence type="ECO:0000313" key="2">
    <source>
        <dbReference type="Proteomes" id="UP000274327"/>
    </source>
</evidence>
<protein>
    <recommendedName>
        <fullName evidence="3">Asparagine synthetase domain-containing protein</fullName>
    </recommendedName>
</protein>
<dbReference type="InterPro" id="IPR029055">
    <property type="entry name" value="Ntn_hydrolases_N"/>
</dbReference>
<dbReference type="AlphaFoldDB" id="A0A3R8SDI3"/>
<evidence type="ECO:0008006" key="3">
    <source>
        <dbReference type="Google" id="ProtNLM"/>
    </source>
</evidence>
<evidence type="ECO:0000313" key="1">
    <source>
        <dbReference type="EMBL" id="RRR18449.1"/>
    </source>
</evidence>
<proteinExistence type="predicted"/>
<dbReference type="Proteomes" id="UP000274327">
    <property type="component" value="Unassembled WGS sequence"/>
</dbReference>
<reference evidence="1 2" key="1">
    <citation type="submission" date="2018-07" db="EMBL/GenBank/DDBJ databases">
        <title>Brachybacteriurn paraconglorneratum KCTC 9916.</title>
        <authorList>
            <person name="Li Y."/>
        </authorList>
    </citation>
    <scope>NUCLEOTIDE SEQUENCE [LARGE SCALE GENOMIC DNA]</scope>
    <source>
        <strain evidence="1 2">KCTC 9916</strain>
    </source>
</reference>